<evidence type="ECO:0000256" key="1">
    <source>
        <dbReference type="SAM" id="MobiDB-lite"/>
    </source>
</evidence>
<feature type="region of interest" description="Disordered" evidence="1">
    <location>
        <begin position="305"/>
        <end position="384"/>
    </location>
</feature>
<organism evidence="2 3">
    <name type="scientific">Sarocladium strictum</name>
    <name type="common">Black bundle disease fungus</name>
    <name type="synonym">Acremonium strictum</name>
    <dbReference type="NCBI Taxonomy" id="5046"/>
    <lineage>
        <taxon>Eukaryota</taxon>
        <taxon>Fungi</taxon>
        <taxon>Dikarya</taxon>
        <taxon>Ascomycota</taxon>
        <taxon>Pezizomycotina</taxon>
        <taxon>Sordariomycetes</taxon>
        <taxon>Hypocreomycetidae</taxon>
        <taxon>Hypocreales</taxon>
        <taxon>Sarocladiaceae</taxon>
        <taxon>Sarocladium</taxon>
    </lineage>
</organism>
<dbReference type="EMBL" id="JAPDFR010000010">
    <property type="protein sequence ID" value="KAK0382835.1"/>
    <property type="molecule type" value="Genomic_DNA"/>
</dbReference>
<accession>A0AA39L3P5</accession>
<feature type="compositionally biased region" description="Polar residues" evidence="1">
    <location>
        <begin position="340"/>
        <end position="367"/>
    </location>
</feature>
<gene>
    <name evidence="2" type="ORF">NLU13_9930</name>
</gene>
<sequence length="455" mass="49747">MLRAFSQSRQQQQAPTIISAPIGPVRSSRGVDLIRSDTLIIVPGIEDGANKTQDVRRRLPTDLKGSELLVPKAFGFAALVPARNLPNVVEDGKSSSLIGRQIVANRRLAARTETKLHAVKHKQIMTPKVGSLKPSFSVPLLEPLQSPKSSSSTLINCESRVQDENIPPPNHTGSTVNCQDSLPKVTSRIPKLPKSRTMGVLHELRASISRPRTVSGRTRRSSRLLSPRVDSSPFTDSVKSYVHESSASSKSWLPHTSLTSLVRTSQSCTPEPLRPDQVVGSQPSAYWSGRFLSLHDRFLNEAQDSLASSKPCTTSKNPPKAKGASLKARTGGNHSLGGTRISSTASQLPFSNNTNLPHANTTSSLSKISFRPSPTPTPNEDDSRCRRIFNRLEESCLTQEALQSLQDWQHAYARKENRPSLLPIGRVMNEKGRVAKLFGGSTMGKKAKPQRRCVD</sequence>
<comment type="caution">
    <text evidence="2">The sequence shown here is derived from an EMBL/GenBank/DDBJ whole genome shotgun (WGS) entry which is preliminary data.</text>
</comment>
<feature type="compositionally biased region" description="Polar residues" evidence="1">
    <location>
        <begin position="305"/>
        <end position="317"/>
    </location>
</feature>
<reference evidence="2" key="1">
    <citation type="submission" date="2022-10" db="EMBL/GenBank/DDBJ databases">
        <title>Determination and structural analysis of whole genome sequence of Sarocladium strictum F4-1.</title>
        <authorList>
            <person name="Hu L."/>
            <person name="Jiang Y."/>
        </authorList>
    </citation>
    <scope>NUCLEOTIDE SEQUENCE</scope>
    <source>
        <strain evidence="2">F4-1</strain>
    </source>
</reference>
<dbReference type="AlphaFoldDB" id="A0AA39L3P5"/>
<name>A0AA39L3P5_SARSR</name>
<evidence type="ECO:0000313" key="2">
    <source>
        <dbReference type="EMBL" id="KAK0382835.1"/>
    </source>
</evidence>
<feature type="region of interest" description="Disordered" evidence="1">
    <location>
        <begin position="210"/>
        <end position="236"/>
    </location>
</feature>
<dbReference type="Proteomes" id="UP001175261">
    <property type="component" value="Unassembled WGS sequence"/>
</dbReference>
<feature type="compositionally biased region" description="Low complexity" evidence="1">
    <location>
        <begin position="223"/>
        <end position="232"/>
    </location>
</feature>
<protein>
    <submittedName>
        <fullName evidence="2">Uncharacterized protein</fullName>
    </submittedName>
</protein>
<proteinExistence type="predicted"/>
<keyword evidence="3" id="KW-1185">Reference proteome</keyword>
<evidence type="ECO:0000313" key="3">
    <source>
        <dbReference type="Proteomes" id="UP001175261"/>
    </source>
</evidence>